<name>A0ABU3J7Z5_9ACTN</name>
<reference evidence="1 2" key="1">
    <citation type="submission" date="2023-05" db="EMBL/GenBank/DDBJ databases">
        <title>Streptomyces fuscus sp. nov., a brown-black pigment producing actinomyces isolated from dry sand of Sea duck farm.</title>
        <authorList>
            <person name="Xie J."/>
            <person name="Shen N."/>
        </authorList>
    </citation>
    <scope>NUCLEOTIDE SEQUENCE [LARGE SCALE GENOMIC DNA]</scope>
    <source>
        <strain evidence="1 2">CGMCC 4.1883</strain>
    </source>
</reference>
<proteinExistence type="predicted"/>
<gene>
    <name evidence="1" type="ORF">QNO05_15145</name>
</gene>
<keyword evidence="2" id="KW-1185">Reference proteome</keyword>
<comment type="caution">
    <text evidence="1">The sequence shown here is derived from an EMBL/GenBank/DDBJ whole genome shotgun (WGS) entry which is preliminary data.</text>
</comment>
<evidence type="ECO:0000313" key="1">
    <source>
        <dbReference type="EMBL" id="MDT6971177.1"/>
    </source>
</evidence>
<evidence type="ECO:0000313" key="2">
    <source>
        <dbReference type="Proteomes" id="UP001257895"/>
    </source>
</evidence>
<sequence length="113" mass="12508">MSAPPVVLSTGSRPLPYLCRAAAYPLNEVRSIPLGSHDATSPLLALRWLRERTQHITDQLDAAYARPGLHWLTDEVEHERALAYLTSGTGYQLTLYDESTRYVLLAYPAGATP</sequence>
<organism evidence="1 2">
    <name type="scientific">Streptomyces thermocarboxydus</name>
    <dbReference type="NCBI Taxonomy" id="59299"/>
    <lineage>
        <taxon>Bacteria</taxon>
        <taxon>Bacillati</taxon>
        <taxon>Actinomycetota</taxon>
        <taxon>Actinomycetes</taxon>
        <taxon>Kitasatosporales</taxon>
        <taxon>Streptomycetaceae</taxon>
        <taxon>Streptomyces</taxon>
    </lineage>
</organism>
<dbReference type="RefSeq" id="WP_347230617.1">
    <property type="nucleotide sequence ID" value="NZ_JASKMB010000011.1"/>
</dbReference>
<dbReference type="EMBL" id="JASKMB010000011">
    <property type="protein sequence ID" value="MDT6971177.1"/>
    <property type="molecule type" value="Genomic_DNA"/>
</dbReference>
<protein>
    <submittedName>
        <fullName evidence="1">Uncharacterized protein</fullName>
    </submittedName>
</protein>
<accession>A0ABU3J7Z5</accession>
<dbReference type="Proteomes" id="UP001257895">
    <property type="component" value="Unassembled WGS sequence"/>
</dbReference>